<dbReference type="Gene3D" id="3.40.309.10">
    <property type="entry name" value="Aldehyde Dehydrogenase, Chain A, domain 2"/>
    <property type="match status" value="1"/>
</dbReference>
<evidence type="ECO:0000259" key="4">
    <source>
        <dbReference type="Pfam" id="PF00171"/>
    </source>
</evidence>
<comment type="similarity">
    <text evidence="1">Belongs to the aldehyde dehydrogenase family.</text>
</comment>
<dbReference type="InterPro" id="IPR015590">
    <property type="entry name" value="Aldehyde_DH_dom"/>
</dbReference>
<dbReference type="PANTHER" id="PTHR43353:SF5">
    <property type="entry name" value="SUCCINATE-SEMIALDEHYDE DEHYDROGENASE, MITOCHONDRIAL"/>
    <property type="match status" value="1"/>
</dbReference>
<evidence type="ECO:0000313" key="6">
    <source>
        <dbReference type="Proteomes" id="UP000030634"/>
    </source>
</evidence>
<dbReference type="FunFam" id="3.40.605.10:FF:000005">
    <property type="entry name" value="Succinate-semialdehyde dehydrogenase I"/>
    <property type="match status" value="1"/>
</dbReference>
<evidence type="ECO:0000256" key="2">
    <source>
        <dbReference type="ARBA" id="ARBA00023002"/>
    </source>
</evidence>
<dbReference type="AlphaFoldDB" id="A0A0A7KNI3"/>
<evidence type="ECO:0000256" key="1">
    <source>
        <dbReference type="ARBA" id="ARBA00009986"/>
    </source>
</evidence>
<dbReference type="PANTHER" id="PTHR43353">
    <property type="entry name" value="SUCCINATE-SEMIALDEHYDE DEHYDROGENASE, MITOCHONDRIAL"/>
    <property type="match status" value="1"/>
</dbReference>
<feature type="domain" description="Aldehyde dehydrogenase" evidence="4">
    <location>
        <begin position="25"/>
        <end position="475"/>
    </location>
</feature>
<evidence type="ECO:0000313" key="5">
    <source>
        <dbReference type="EMBL" id="AIZ46223.1"/>
    </source>
</evidence>
<dbReference type="CDD" id="cd07103">
    <property type="entry name" value="ALDH_F5_SSADH_GabD"/>
    <property type="match status" value="1"/>
</dbReference>
<feature type="compositionally biased region" description="Polar residues" evidence="3">
    <location>
        <begin position="14"/>
        <end position="30"/>
    </location>
</feature>
<dbReference type="InterPro" id="IPR016162">
    <property type="entry name" value="Ald_DH_N"/>
</dbReference>
<dbReference type="GO" id="GO:0009013">
    <property type="term" value="F:succinate-semialdehyde dehydrogenase [NAD(P)+] activity"/>
    <property type="evidence" value="ECO:0007669"/>
    <property type="project" value="UniProtKB-EC"/>
</dbReference>
<dbReference type="EC" id="1.2.1.16" evidence="5"/>
<dbReference type="InterPro" id="IPR050740">
    <property type="entry name" value="Aldehyde_DH_Superfamily"/>
</dbReference>
<reference evidence="6" key="1">
    <citation type="submission" date="2014-11" db="EMBL/GenBank/DDBJ databases">
        <title>Hymenobacter sp. DG25B genome submission.</title>
        <authorList>
            <person name="Jung H.-Y."/>
            <person name="Kim M.K."/>
            <person name="Srinivasan S."/>
            <person name="Lim S."/>
        </authorList>
    </citation>
    <scope>NUCLEOTIDE SEQUENCE [LARGE SCALE GENOMIC DNA]</scope>
    <source>
        <strain evidence="6">DY59</strain>
    </source>
</reference>
<dbReference type="FunFam" id="3.40.309.10:FF:000004">
    <property type="entry name" value="Succinate-semialdehyde dehydrogenase I"/>
    <property type="match status" value="1"/>
</dbReference>
<dbReference type="KEGG" id="dsw:QR90_15955"/>
<dbReference type="Gene3D" id="3.40.605.10">
    <property type="entry name" value="Aldehyde Dehydrogenase, Chain A, domain 1"/>
    <property type="match status" value="1"/>
</dbReference>
<dbReference type="InterPro" id="IPR016161">
    <property type="entry name" value="Ald_DH/histidinol_DH"/>
</dbReference>
<feature type="region of interest" description="Disordered" evidence="3">
    <location>
        <begin position="1"/>
        <end position="30"/>
    </location>
</feature>
<evidence type="ECO:0000256" key="3">
    <source>
        <dbReference type="SAM" id="MobiDB-lite"/>
    </source>
</evidence>
<dbReference type="HOGENOM" id="CLU_005391_5_1_0"/>
<dbReference type="STRING" id="1182571.QR90_15955"/>
<protein>
    <submittedName>
        <fullName evidence="5">Succinate-semialdehyde dehydrogenase</fullName>
        <ecNumber evidence="5">1.2.1.16</ecNumber>
    </submittedName>
</protein>
<dbReference type="Pfam" id="PF00171">
    <property type="entry name" value="Aldedh"/>
    <property type="match status" value="1"/>
</dbReference>
<keyword evidence="2 5" id="KW-0560">Oxidoreductase</keyword>
<accession>A0A0A7KNI3</accession>
<name>A0A0A7KNI3_9DEIO</name>
<gene>
    <name evidence="5" type="primary">gabD</name>
    <name evidence="5" type="ORF">QR90_15955</name>
</gene>
<dbReference type="InterPro" id="IPR016160">
    <property type="entry name" value="Ald_DH_CS_CYS"/>
</dbReference>
<sequence>MADGGLTQPYHVHMTSSESARPVQSTFDLRSPSSGEVIARIPDYGVDEACAAADRAVAAFETWRRTTAYARASLLRTFFDLMLRDEQEIATLIAREMGKPVTEALGEVRYAASFIEWYAEEAKRVFGDIVPSQVPGKRLLVTQEPVGPVYAVTPWNFPAAMATRKIAPALAAGCTVILKPAEQSPLTALKMRDLWTEAGGPPDTFQVITASDPVAITKVMMDDARIRKVTFTGSTEVGRLLAAQAAPTLKRVSLELGGHAPYLIFADADLDQAVQDVVACKFRNAGQTCVCTNRIYVQRAVLEDFTARLTKVVAALKVGDPLDPSTQIGPLVDKQGLGKVKRHVEDALAHGAQAVTGGEASEGLYFQPTVLTGVTPNMLVMREETFGPVAPLLAFDTEEEAIQAANDTEFGLAAYLWTNDLNRAFRVSEQLEYGIIGLNDPVPSTAQAPFGGVKQSGYGREGGPWGLQEYLNTKYLSMTVR</sequence>
<dbReference type="InterPro" id="IPR016163">
    <property type="entry name" value="Ald_DH_C"/>
</dbReference>
<dbReference type="Proteomes" id="UP000030634">
    <property type="component" value="Chromosome"/>
</dbReference>
<proteinExistence type="inferred from homology"/>
<dbReference type="PROSITE" id="PS00070">
    <property type="entry name" value="ALDEHYDE_DEHYDR_CYS"/>
    <property type="match status" value="1"/>
</dbReference>
<organism evidence="5 6">
    <name type="scientific">Deinococcus radiopugnans</name>
    <dbReference type="NCBI Taxonomy" id="57497"/>
    <lineage>
        <taxon>Bacteria</taxon>
        <taxon>Thermotogati</taxon>
        <taxon>Deinococcota</taxon>
        <taxon>Deinococci</taxon>
        <taxon>Deinococcales</taxon>
        <taxon>Deinococcaceae</taxon>
        <taxon>Deinococcus</taxon>
    </lineage>
</organism>
<dbReference type="SUPFAM" id="SSF53720">
    <property type="entry name" value="ALDH-like"/>
    <property type="match status" value="1"/>
</dbReference>
<dbReference type="EMBL" id="CP010028">
    <property type="protein sequence ID" value="AIZ46223.1"/>
    <property type="molecule type" value="Genomic_DNA"/>
</dbReference>